<accession>A0A0V1FSN6</accession>
<dbReference type="AlphaFoldDB" id="A0A0V1FSN6"/>
<dbReference type="Proteomes" id="UP000054995">
    <property type="component" value="Unassembled WGS sequence"/>
</dbReference>
<dbReference type="EMBL" id="JYDT01000036">
    <property type="protein sequence ID" value="KRY88933.1"/>
    <property type="molecule type" value="Genomic_DNA"/>
</dbReference>
<comment type="caution">
    <text evidence="1">The sequence shown here is derived from an EMBL/GenBank/DDBJ whole genome shotgun (WGS) entry which is preliminary data.</text>
</comment>
<proteinExistence type="predicted"/>
<name>A0A0V1FSN6_TRIPS</name>
<sequence length="91" mass="9853">MLYFVGNQDGQIHLLLCFDAFSNISNASLLQNRGGIFDFSIVIFVIANDVTVSYYSLNDNIDCEDSGTVTICGAGGGVLGFFSRIRLSSPF</sequence>
<keyword evidence="2" id="KW-1185">Reference proteome</keyword>
<protein>
    <submittedName>
        <fullName evidence="1">Uncharacterized protein</fullName>
    </submittedName>
</protein>
<reference evidence="1 2" key="1">
    <citation type="submission" date="2015-01" db="EMBL/GenBank/DDBJ databases">
        <title>Evolution of Trichinella species and genotypes.</title>
        <authorList>
            <person name="Korhonen P.K."/>
            <person name="Edoardo P."/>
            <person name="Giuseppe L.R."/>
            <person name="Gasser R.B."/>
        </authorList>
    </citation>
    <scope>NUCLEOTIDE SEQUENCE [LARGE SCALE GENOMIC DNA]</scope>
    <source>
        <strain evidence="1">ISS470</strain>
    </source>
</reference>
<evidence type="ECO:0000313" key="2">
    <source>
        <dbReference type="Proteomes" id="UP000054995"/>
    </source>
</evidence>
<organism evidence="1 2">
    <name type="scientific">Trichinella pseudospiralis</name>
    <name type="common">Parasitic roundworm</name>
    <dbReference type="NCBI Taxonomy" id="6337"/>
    <lineage>
        <taxon>Eukaryota</taxon>
        <taxon>Metazoa</taxon>
        <taxon>Ecdysozoa</taxon>
        <taxon>Nematoda</taxon>
        <taxon>Enoplea</taxon>
        <taxon>Dorylaimia</taxon>
        <taxon>Trichinellida</taxon>
        <taxon>Trichinellidae</taxon>
        <taxon>Trichinella</taxon>
    </lineage>
</organism>
<gene>
    <name evidence="1" type="ORF">T4D_1896</name>
</gene>
<evidence type="ECO:0000313" key="1">
    <source>
        <dbReference type="EMBL" id="KRY88933.1"/>
    </source>
</evidence>